<protein>
    <submittedName>
        <fullName evidence="2">Uncharacterized protein</fullName>
    </submittedName>
</protein>
<keyword evidence="1" id="KW-0472">Membrane</keyword>
<feature type="transmembrane region" description="Helical" evidence="1">
    <location>
        <begin position="20"/>
        <end position="39"/>
    </location>
</feature>
<sequence length="62" mass="6693">MPCSFPTGISIRPPFASWSMSGWGMVSAAAPTCIASYLWSISYPLRPSPSTKSTRPLSRRSA</sequence>
<accession>A0A3P7VYG4</accession>
<keyword evidence="3" id="KW-1185">Reference proteome</keyword>
<dbReference type="AlphaFoldDB" id="A0A3P7VYG4"/>
<organism evidence="2 3">
    <name type="scientific">Haemonchus placei</name>
    <name type="common">Barber's pole worm</name>
    <dbReference type="NCBI Taxonomy" id="6290"/>
    <lineage>
        <taxon>Eukaryota</taxon>
        <taxon>Metazoa</taxon>
        <taxon>Ecdysozoa</taxon>
        <taxon>Nematoda</taxon>
        <taxon>Chromadorea</taxon>
        <taxon>Rhabditida</taxon>
        <taxon>Rhabditina</taxon>
        <taxon>Rhabditomorpha</taxon>
        <taxon>Strongyloidea</taxon>
        <taxon>Trichostrongylidae</taxon>
        <taxon>Haemonchus</taxon>
    </lineage>
</organism>
<reference evidence="2 3" key="1">
    <citation type="submission" date="2018-11" db="EMBL/GenBank/DDBJ databases">
        <authorList>
            <consortium name="Pathogen Informatics"/>
        </authorList>
    </citation>
    <scope>NUCLEOTIDE SEQUENCE [LARGE SCALE GENOMIC DNA]</scope>
    <source>
        <strain evidence="2 3">MHpl1</strain>
    </source>
</reference>
<gene>
    <name evidence="2" type="ORF">HPLM_LOCUS14629</name>
</gene>
<evidence type="ECO:0000256" key="1">
    <source>
        <dbReference type="SAM" id="Phobius"/>
    </source>
</evidence>
<keyword evidence="1" id="KW-1133">Transmembrane helix</keyword>
<dbReference type="Proteomes" id="UP000268014">
    <property type="component" value="Unassembled WGS sequence"/>
</dbReference>
<name>A0A3P7VYG4_HAEPC</name>
<proteinExistence type="predicted"/>
<evidence type="ECO:0000313" key="3">
    <source>
        <dbReference type="Proteomes" id="UP000268014"/>
    </source>
</evidence>
<dbReference type="EMBL" id="UZAF01018634">
    <property type="protein sequence ID" value="VDO53461.1"/>
    <property type="molecule type" value="Genomic_DNA"/>
</dbReference>
<evidence type="ECO:0000313" key="2">
    <source>
        <dbReference type="EMBL" id="VDO53461.1"/>
    </source>
</evidence>
<keyword evidence="1" id="KW-0812">Transmembrane</keyword>